<keyword evidence="2" id="KW-1185">Reference proteome</keyword>
<sequence>MTFLDSTNGDSLTASLQFKDGKPDSITWNVLVGGKQVVEDKWPVPVGTATKDLTLRAQMSAVGVNLLLESSGKSVLVGYSDFSKHFDLRERKRIQRMDFGVRTDLKAGAQVLLTGTSSCLSPGSGQADIRAITDEEGAPLLDDGRLWFTITVRGRALPHPLQGVFSLNPSVFDLRFEGIIVFDMDDGLLRNDLASHLFRDSKSGEWRGWTTGFSALGGAGKAEEKTILAVTSVRDPRRGFSIMKARPIGLDGAHEDPHGVYDKEAGKWRLLLCEHGKKYRAGIWESDHWDRGFTRLAGPVEMDSTGTMIQKFGNKRFALFGSADRKIYIRSYPNLEPAGELKVDLPPWNENHGGRIWPNVIPLPEGYPAPYIALMMDRVNFPGMPKPNWTYGALYLYHGHPAKP</sequence>
<dbReference type="RefSeq" id="WP_206293674.1">
    <property type="nucleotide sequence ID" value="NZ_CP063458.1"/>
</dbReference>
<evidence type="ECO:0008006" key="3">
    <source>
        <dbReference type="Google" id="ProtNLM"/>
    </source>
</evidence>
<evidence type="ECO:0000313" key="2">
    <source>
        <dbReference type="Proteomes" id="UP000593765"/>
    </source>
</evidence>
<gene>
    <name evidence="1" type="ORF">IPV69_04240</name>
</gene>
<dbReference type="KEGG" id="hbs:IPV69_04240"/>
<dbReference type="AlphaFoldDB" id="A0A7M2X0G7"/>
<name>A0A7M2X0G7_9BACT</name>
<dbReference type="EMBL" id="CP063458">
    <property type="protein sequence ID" value="QOV90581.1"/>
    <property type="molecule type" value="Genomic_DNA"/>
</dbReference>
<proteinExistence type="predicted"/>
<organism evidence="1 2">
    <name type="scientific">Humisphaera borealis</name>
    <dbReference type="NCBI Taxonomy" id="2807512"/>
    <lineage>
        <taxon>Bacteria</taxon>
        <taxon>Pseudomonadati</taxon>
        <taxon>Planctomycetota</taxon>
        <taxon>Phycisphaerae</taxon>
        <taxon>Tepidisphaerales</taxon>
        <taxon>Tepidisphaeraceae</taxon>
        <taxon>Humisphaera</taxon>
    </lineage>
</organism>
<reference evidence="1 2" key="1">
    <citation type="submission" date="2020-10" db="EMBL/GenBank/DDBJ databases">
        <title>Wide distribution of Phycisphaera-like planctomycetes from WD2101 soil group in peatlands and genome analysis of the first cultivated representative.</title>
        <authorList>
            <person name="Dedysh S.N."/>
            <person name="Beletsky A.V."/>
            <person name="Ivanova A."/>
            <person name="Kulichevskaya I.S."/>
            <person name="Suzina N.E."/>
            <person name="Philippov D.A."/>
            <person name="Rakitin A.L."/>
            <person name="Mardanov A.V."/>
            <person name="Ravin N.V."/>
        </authorList>
    </citation>
    <scope>NUCLEOTIDE SEQUENCE [LARGE SCALE GENOMIC DNA]</scope>
    <source>
        <strain evidence="1 2">M1803</strain>
    </source>
</reference>
<evidence type="ECO:0000313" key="1">
    <source>
        <dbReference type="EMBL" id="QOV90581.1"/>
    </source>
</evidence>
<accession>A0A7M2X0G7</accession>
<dbReference type="Proteomes" id="UP000593765">
    <property type="component" value="Chromosome"/>
</dbReference>
<protein>
    <recommendedName>
        <fullName evidence="3">DUF4185 domain-containing protein</fullName>
    </recommendedName>
</protein>